<dbReference type="AlphaFoldDB" id="A0A0J9XFN6"/>
<accession>A0A0J9XFN6</accession>
<dbReference type="OrthoDB" id="6417021at2759"/>
<dbReference type="EMBL" id="CCBN010000013">
    <property type="protein sequence ID" value="CDO56100.1"/>
    <property type="molecule type" value="Genomic_DNA"/>
</dbReference>
<evidence type="ECO:0000256" key="1">
    <source>
        <dbReference type="ARBA" id="ARBA00034736"/>
    </source>
</evidence>
<dbReference type="PANTHER" id="PTHR32226">
    <property type="entry name" value="TELO2-INTERACTING PROTEIN 2"/>
    <property type="match status" value="1"/>
</dbReference>
<reference evidence="2" key="1">
    <citation type="submission" date="2014-03" db="EMBL/GenBank/DDBJ databases">
        <authorList>
            <person name="Casaregola S."/>
        </authorList>
    </citation>
    <scope>NUCLEOTIDE SEQUENCE [LARGE SCALE GENOMIC DNA]</scope>
    <source>
        <strain evidence="2">CLIB 918</strain>
    </source>
</reference>
<comment type="caution">
    <text evidence="2">The sequence shown here is derived from an EMBL/GenBank/DDBJ whole genome shotgun (WGS) entry which is preliminary data.</text>
</comment>
<dbReference type="InterPro" id="IPR018870">
    <property type="entry name" value="Tti2"/>
</dbReference>
<sequence>MTENQNEVFFFDYASSSLKELTSTPSLPSIVSGLNSFNTWKKSANFSDIPIESLENSLNQLDVSLNLTKYNPDQISQISALLSQALLPLLQDGEWIWYEGEFTKALNNKYKQQNQFVLKGVPPLLVVAIHWIKYLQQAGAEIDKYAGVIKSLLCYTVDSSYPWSVKDKAKLYAALTTLINEITAPIPNFYELLLARIKPVFVQHSTHPSVSSAGRRVMTSDDTVRSLFFEELDRKENPNSWRTKNQYALGLLEVYLANSQSSQVQSNWSFLLPCVLNIVDDHDPAIKRKGSDLVYLLVTRSERNFLVNTGVVPLLWKALKPNLAYLPPSTPASISIPLTKSTYKASVALSDTSSTPYKLQEEYLQDAVLSGISHTHTHTKSLVTFINITSDLVLNHLKSYTTPHLKSLVAIVVGTLSDPLVTFSEELVIAACNLSESLIRVCWYRIVVYRYDLVKALILISRRLANGNPPELINHGRKIVDLLIQAAQINIESTEKIPGIDNFASELSQLAEKEPTFRLFLPDPSLK</sequence>
<dbReference type="GO" id="GO:0005829">
    <property type="term" value="C:cytosol"/>
    <property type="evidence" value="ECO:0007669"/>
    <property type="project" value="TreeGrafter"/>
</dbReference>
<dbReference type="GO" id="GO:0005634">
    <property type="term" value="C:nucleus"/>
    <property type="evidence" value="ECO:0007669"/>
    <property type="project" value="TreeGrafter"/>
</dbReference>
<evidence type="ECO:0000313" key="2">
    <source>
        <dbReference type="EMBL" id="CDO56100.1"/>
    </source>
</evidence>
<name>A0A0J9XFN6_GEOCN</name>
<evidence type="ECO:0000313" key="3">
    <source>
        <dbReference type="Proteomes" id="UP000242525"/>
    </source>
</evidence>
<dbReference type="Proteomes" id="UP000242525">
    <property type="component" value="Unassembled WGS sequence"/>
</dbReference>
<proteinExistence type="inferred from homology"/>
<organism evidence="2 3">
    <name type="scientific">Geotrichum candidum</name>
    <name type="common">Oospora lactis</name>
    <name type="synonym">Dipodascus geotrichum</name>
    <dbReference type="NCBI Taxonomy" id="1173061"/>
    <lineage>
        <taxon>Eukaryota</taxon>
        <taxon>Fungi</taxon>
        <taxon>Dikarya</taxon>
        <taxon>Ascomycota</taxon>
        <taxon>Saccharomycotina</taxon>
        <taxon>Dipodascomycetes</taxon>
        <taxon>Dipodascales</taxon>
        <taxon>Dipodascaceae</taxon>
        <taxon>Geotrichum</taxon>
    </lineage>
</organism>
<dbReference type="PANTHER" id="PTHR32226:SF2">
    <property type="entry name" value="TELO2-INTERACTING PROTEIN 2"/>
    <property type="match status" value="1"/>
</dbReference>
<protein>
    <submittedName>
        <fullName evidence="2">Uncharacterized protein</fullName>
    </submittedName>
</protein>
<comment type="similarity">
    <text evidence="1">Belongs to the TTI2 family.</text>
</comment>
<dbReference type="SUPFAM" id="SSF48371">
    <property type="entry name" value="ARM repeat"/>
    <property type="match status" value="1"/>
</dbReference>
<gene>
    <name evidence="2" type="ORF">BN980_GECA13s02985g</name>
</gene>
<dbReference type="Pfam" id="PF10521">
    <property type="entry name" value="Tti2"/>
    <property type="match status" value="1"/>
</dbReference>
<keyword evidence="3" id="KW-1185">Reference proteome</keyword>
<dbReference type="GO" id="GO:0110078">
    <property type="term" value="C:TTT Hsp90 cochaperone complex"/>
    <property type="evidence" value="ECO:0007669"/>
    <property type="project" value="InterPro"/>
</dbReference>
<dbReference type="InterPro" id="IPR016024">
    <property type="entry name" value="ARM-type_fold"/>
</dbReference>